<dbReference type="AlphaFoldDB" id="A0A9W9NWR5"/>
<comment type="caution">
    <text evidence="1">The sequence shown here is derived from an EMBL/GenBank/DDBJ whole genome shotgun (WGS) entry which is preliminary data.</text>
</comment>
<dbReference type="OrthoDB" id="3163292at2759"/>
<dbReference type="EMBL" id="JAPQKT010000006">
    <property type="protein sequence ID" value="KAJ5227596.1"/>
    <property type="molecule type" value="Genomic_DNA"/>
</dbReference>
<gene>
    <name evidence="1" type="ORF">N7469_007602</name>
</gene>
<evidence type="ECO:0000313" key="1">
    <source>
        <dbReference type="EMBL" id="KAJ5227596.1"/>
    </source>
</evidence>
<dbReference type="GeneID" id="81385687"/>
<proteinExistence type="predicted"/>
<sequence length="282" mass="31850">MRIQLHIAVVTSRISAALGECETSTTGLLADPQPFLRVFETEFGIIQDRYADEWTPADEVSFLDARLSLYSYVLYQRASQTPGCIRLGNENELITQSSVTARQLLTVVTTFPEILSKGIFHVFRSASYAVFFLLRLLGTAPSHCIDEASIKNTVRQTFTILKNLSETGSDRRFQCMRVCRIIEHMINEDWNTEVPFTGRAESFMAMNFVADVAARGIIKATQQHSATRTERNREAPVAAGIQANMMPDLDLDFLASDPMEWAMDWQNIDDLLLPDENTHDFL</sequence>
<reference evidence="1" key="2">
    <citation type="journal article" date="2023" name="IMA Fungus">
        <title>Comparative genomic study of the Penicillium genus elucidates a diverse pangenome and 15 lateral gene transfer events.</title>
        <authorList>
            <person name="Petersen C."/>
            <person name="Sorensen T."/>
            <person name="Nielsen M.R."/>
            <person name="Sondergaard T.E."/>
            <person name="Sorensen J.L."/>
            <person name="Fitzpatrick D.A."/>
            <person name="Frisvad J.C."/>
            <person name="Nielsen K.L."/>
        </authorList>
    </citation>
    <scope>NUCLEOTIDE SEQUENCE</scope>
    <source>
        <strain evidence="1">IBT 23319</strain>
    </source>
</reference>
<dbReference type="Proteomes" id="UP001147733">
    <property type="component" value="Unassembled WGS sequence"/>
</dbReference>
<name>A0A9W9NWR5_PENCI</name>
<reference evidence="1" key="1">
    <citation type="submission" date="2022-11" db="EMBL/GenBank/DDBJ databases">
        <authorList>
            <person name="Petersen C."/>
        </authorList>
    </citation>
    <scope>NUCLEOTIDE SEQUENCE</scope>
    <source>
        <strain evidence="1">IBT 23319</strain>
    </source>
</reference>
<keyword evidence="2" id="KW-1185">Reference proteome</keyword>
<evidence type="ECO:0000313" key="2">
    <source>
        <dbReference type="Proteomes" id="UP001147733"/>
    </source>
</evidence>
<organism evidence="1 2">
    <name type="scientific">Penicillium citrinum</name>
    <dbReference type="NCBI Taxonomy" id="5077"/>
    <lineage>
        <taxon>Eukaryota</taxon>
        <taxon>Fungi</taxon>
        <taxon>Dikarya</taxon>
        <taxon>Ascomycota</taxon>
        <taxon>Pezizomycotina</taxon>
        <taxon>Eurotiomycetes</taxon>
        <taxon>Eurotiomycetidae</taxon>
        <taxon>Eurotiales</taxon>
        <taxon>Aspergillaceae</taxon>
        <taxon>Penicillium</taxon>
    </lineage>
</organism>
<dbReference type="RefSeq" id="XP_056499961.1">
    <property type="nucleotide sequence ID" value="XM_056646520.1"/>
</dbReference>
<accession>A0A9W9NWR5</accession>
<protein>
    <submittedName>
        <fullName evidence="1">Uncharacterized protein</fullName>
    </submittedName>
</protein>